<evidence type="ECO:0000313" key="7">
    <source>
        <dbReference type="Proteomes" id="UP001318860"/>
    </source>
</evidence>
<protein>
    <recommendedName>
        <fullName evidence="8">Carotenoid cleavage dioxygenase</fullName>
    </recommendedName>
</protein>
<evidence type="ECO:0000256" key="2">
    <source>
        <dbReference type="ARBA" id="ARBA00006787"/>
    </source>
</evidence>
<gene>
    <name evidence="6" type="ORF">DH2020_036366</name>
</gene>
<comment type="cofactor">
    <cofactor evidence="1">
        <name>Fe(2+)</name>
        <dbReference type="ChEBI" id="CHEBI:29033"/>
    </cofactor>
</comment>
<dbReference type="Proteomes" id="UP001318860">
    <property type="component" value="Unassembled WGS sequence"/>
</dbReference>
<accession>A0ABR0V766</accession>
<name>A0ABR0V766_REHGL</name>
<evidence type="ECO:0000256" key="1">
    <source>
        <dbReference type="ARBA" id="ARBA00001954"/>
    </source>
</evidence>
<keyword evidence="3" id="KW-0479">Metal-binding</keyword>
<comment type="caution">
    <text evidence="6">The sequence shown here is derived from an EMBL/GenBank/DDBJ whole genome shotgun (WGS) entry which is preliminary data.</text>
</comment>
<dbReference type="PANTHER" id="PTHR10543">
    <property type="entry name" value="BETA-CAROTENE DIOXYGENASE"/>
    <property type="match status" value="1"/>
</dbReference>
<keyword evidence="7" id="KW-1185">Reference proteome</keyword>
<evidence type="ECO:0000313" key="6">
    <source>
        <dbReference type="EMBL" id="KAK6129895.1"/>
    </source>
</evidence>
<sequence length="526" mass="58748">MILYPPPLTLKAKSRPDRNTIFGNFAPVDELPPTACTVVEGSLPTCLDGAYIRNGPNPQFTPSGPYHLFDGDGMLHTIVISQNNVTFCSRYVKTYKYMVEHKIGHPIFPSVFSSFNGLTSSIARSLITVARLLTRQFDLLINGFGLANTSVALIGRRLFALGESDLPYEIKVMSDGDVITLGRHNFFSDEPFMSMTAHPKVDPETGEAFTFRYHVVRPYLTLFRIDANGKKQQDLPIFSMKTTSLIHHIAVTKNYVIFPDTQIVMSLTEITKGRPPVRVDSTKVPRVGIIPRYAKDESELLWIEAMGFNMMHCFNAREEDDGEKIVMVVSNISCVEHALERIDLARPRLEKVIINVKAKRLERHSLCDEILDMGAINPSYAGKKSRYAYVGIVAQPMKLVGVVKIDLSTPDSSSRAVARRLFGPSCSGSEPFFVPREPDNPDAEEDDGYLIAYIHDENTQESKFIVMDAKSPTLEIVADVKLPGRVPTGFHGLFENDIYPLLVRIFVWAGTIKALILARIDSDNDS</sequence>
<organism evidence="6 7">
    <name type="scientific">Rehmannia glutinosa</name>
    <name type="common">Chinese foxglove</name>
    <dbReference type="NCBI Taxonomy" id="99300"/>
    <lineage>
        <taxon>Eukaryota</taxon>
        <taxon>Viridiplantae</taxon>
        <taxon>Streptophyta</taxon>
        <taxon>Embryophyta</taxon>
        <taxon>Tracheophyta</taxon>
        <taxon>Spermatophyta</taxon>
        <taxon>Magnoliopsida</taxon>
        <taxon>eudicotyledons</taxon>
        <taxon>Gunneridae</taxon>
        <taxon>Pentapetalae</taxon>
        <taxon>asterids</taxon>
        <taxon>lamiids</taxon>
        <taxon>Lamiales</taxon>
        <taxon>Orobanchaceae</taxon>
        <taxon>Rehmannieae</taxon>
        <taxon>Rehmannia</taxon>
    </lineage>
</organism>
<keyword evidence="4" id="KW-0560">Oxidoreductase</keyword>
<keyword evidence="5" id="KW-0408">Iron</keyword>
<evidence type="ECO:0000256" key="3">
    <source>
        <dbReference type="ARBA" id="ARBA00022723"/>
    </source>
</evidence>
<evidence type="ECO:0008006" key="8">
    <source>
        <dbReference type="Google" id="ProtNLM"/>
    </source>
</evidence>
<reference evidence="6 7" key="1">
    <citation type="journal article" date="2021" name="Comput. Struct. Biotechnol. J.">
        <title>De novo genome assembly of the potent medicinal plant Rehmannia glutinosa using nanopore technology.</title>
        <authorList>
            <person name="Ma L."/>
            <person name="Dong C."/>
            <person name="Song C."/>
            <person name="Wang X."/>
            <person name="Zheng X."/>
            <person name="Niu Y."/>
            <person name="Chen S."/>
            <person name="Feng W."/>
        </authorList>
    </citation>
    <scope>NUCLEOTIDE SEQUENCE [LARGE SCALE GENOMIC DNA]</scope>
    <source>
        <strain evidence="6">DH-2019</strain>
    </source>
</reference>
<evidence type="ECO:0000256" key="5">
    <source>
        <dbReference type="ARBA" id="ARBA00023004"/>
    </source>
</evidence>
<dbReference type="InterPro" id="IPR004294">
    <property type="entry name" value="Carotenoid_Oase"/>
</dbReference>
<comment type="similarity">
    <text evidence="2">Belongs to the carotenoid oxygenase family.</text>
</comment>
<dbReference type="Pfam" id="PF03055">
    <property type="entry name" value="RPE65"/>
    <property type="match status" value="1"/>
</dbReference>
<dbReference type="PANTHER" id="PTHR10543:SF46">
    <property type="entry name" value="CAROTENOID CLEAVAGE DIOXYGENASE 4, CHLOROPLASTIC-RELATED"/>
    <property type="match status" value="1"/>
</dbReference>
<proteinExistence type="inferred from homology"/>
<dbReference type="EMBL" id="JABTTQ020001609">
    <property type="protein sequence ID" value="KAK6129895.1"/>
    <property type="molecule type" value="Genomic_DNA"/>
</dbReference>
<keyword evidence="4" id="KW-0223">Dioxygenase</keyword>
<evidence type="ECO:0000256" key="4">
    <source>
        <dbReference type="ARBA" id="ARBA00022964"/>
    </source>
</evidence>